<accession>A0A0M7A6X5</accession>
<dbReference type="GO" id="GO:0046872">
    <property type="term" value="F:metal ion binding"/>
    <property type="evidence" value="ECO:0007669"/>
    <property type="project" value="UniProtKB-KW"/>
</dbReference>
<dbReference type="PANTHER" id="PTHR46193">
    <property type="entry name" value="6-PHOSPHOGLUCONATE PHOSPHATASE"/>
    <property type="match status" value="1"/>
</dbReference>
<dbReference type="InterPro" id="IPR023198">
    <property type="entry name" value="PGP-like_dom2"/>
</dbReference>
<proteinExistence type="inferred from homology"/>
<keyword evidence="6" id="KW-1185">Reference proteome</keyword>
<dbReference type="PANTHER" id="PTHR46193:SF10">
    <property type="entry name" value="6-PHOSPHOGLUCONATE PHOSPHATASE"/>
    <property type="match status" value="1"/>
</dbReference>
<protein>
    <submittedName>
        <fullName evidence="5">6-phosphogluconate phosphatase</fullName>
        <ecNumber evidence="5">3.1.3.-</ecNumber>
    </submittedName>
</protein>
<keyword evidence="5" id="KW-0378">Hydrolase</keyword>
<evidence type="ECO:0000256" key="4">
    <source>
        <dbReference type="ARBA" id="ARBA00022842"/>
    </source>
</evidence>
<dbReference type="EMBL" id="CXWD01000007">
    <property type="protein sequence ID" value="CTQ69384.1"/>
    <property type="molecule type" value="Genomic_DNA"/>
</dbReference>
<evidence type="ECO:0000313" key="5">
    <source>
        <dbReference type="EMBL" id="CTQ69384.1"/>
    </source>
</evidence>
<dbReference type="OrthoDB" id="9797743at2"/>
<reference evidence="6" key="1">
    <citation type="submission" date="2015-07" db="EMBL/GenBank/DDBJ databases">
        <authorList>
            <person name="Rodrigo-Torres Lidia"/>
            <person name="Arahal R.David."/>
        </authorList>
    </citation>
    <scope>NUCLEOTIDE SEQUENCE [LARGE SCALE GENOMIC DNA]</scope>
    <source>
        <strain evidence="6">CECT 5112</strain>
    </source>
</reference>
<dbReference type="Pfam" id="PF00702">
    <property type="entry name" value="Hydrolase"/>
    <property type="match status" value="1"/>
</dbReference>
<dbReference type="InterPro" id="IPR036412">
    <property type="entry name" value="HAD-like_sf"/>
</dbReference>
<dbReference type="GO" id="GO:0016787">
    <property type="term" value="F:hydrolase activity"/>
    <property type="evidence" value="ECO:0007669"/>
    <property type="project" value="UniProtKB-KW"/>
</dbReference>
<gene>
    <name evidence="5" type="primary">yieH_1</name>
    <name evidence="5" type="ORF">LAX5112_02094</name>
</gene>
<dbReference type="EC" id="3.1.3.-" evidence="5"/>
<keyword evidence="4" id="KW-0460">Magnesium</keyword>
<dbReference type="SUPFAM" id="SSF56784">
    <property type="entry name" value="HAD-like"/>
    <property type="match status" value="1"/>
</dbReference>
<dbReference type="InterPro" id="IPR006439">
    <property type="entry name" value="HAD-SF_hydro_IA"/>
</dbReference>
<dbReference type="STRING" id="388408.LAX5112_02094"/>
<sequence length="219" mass="23570">MDPKLVIFDCDGVLVDTERMVNASLAEMVTELGYPIAGPVCQQRFMGRTLENVKEMVEALTGRTLPNDWPDQVRKRDLEVFAAGVPAIAGIADVLDELDRRNVPYCVGSSGKYAKMRTTLGSSGLLPRLQGKLFSAEDCANGKPAPDVFLLAAKSMGYRPEDCTVIEDSLPGVQAARSAGMAVYAYVEDPACDREALADAGAYLFDNMAALPGLLFSKP</sequence>
<evidence type="ECO:0000256" key="2">
    <source>
        <dbReference type="ARBA" id="ARBA00006171"/>
    </source>
</evidence>
<dbReference type="Proteomes" id="UP000053235">
    <property type="component" value="Unassembled WGS sequence"/>
</dbReference>
<dbReference type="SFLD" id="SFLDG01135">
    <property type="entry name" value="C1.5.6:_HAD__Beta-PGM__Phospha"/>
    <property type="match status" value="1"/>
</dbReference>
<dbReference type="AlphaFoldDB" id="A0A0M7A6X5"/>
<evidence type="ECO:0000313" key="6">
    <source>
        <dbReference type="Proteomes" id="UP000053235"/>
    </source>
</evidence>
<dbReference type="Gene3D" id="3.40.50.1000">
    <property type="entry name" value="HAD superfamily/HAD-like"/>
    <property type="match status" value="1"/>
</dbReference>
<dbReference type="Gene3D" id="1.10.150.240">
    <property type="entry name" value="Putative phosphatase, domain 2"/>
    <property type="match status" value="1"/>
</dbReference>
<dbReference type="SFLD" id="SFLDS00003">
    <property type="entry name" value="Haloacid_Dehalogenase"/>
    <property type="match status" value="1"/>
</dbReference>
<comment type="similarity">
    <text evidence="2">Belongs to the HAD-like hydrolase superfamily. CbbY/CbbZ/Gph/YieH family.</text>
</comment>
<organism evidence="5 6">
    <name type="scientific">Roseibium alexandrii</name>
    <dbReference type="NCBI Taxonomy" id="388408"/>
    <lineage>
        <taxon>Bacteria</taxon>
        <taxon>Pseudomonadati</taxon>
        <taxon>Pseudomonadota</taxon>
        <taxon>Alphaproteobacteria</taxon>
        <taxon>Hyphomicrobiales</taxon>
        <taxon>Stappiaceae</taxon>
        <taxon>Roseibium</taxon>
    </lineage>
</organism>
<evidence type="ECO:0000256" key="3">
    <source>
        <dbReference type="ARBA" id="ARBA00022723"/>
    </source>
</evidence>
<dbReference type="SFLD" id="SFLDG01129">
    <property type="entry name" value="C1.5:_HAD__Beta-PGM__Phosphata"/>
    <property type="match status" value="1"/>
</dbReference>
<dbReference type="InterPro" id="IPR023214">
    <property type="entry name" value="HAD_sf"/>
</dbReference>
<dbReference type="NCBIfam" id="TIGR01509">
    <property type="entry name" value="HAD-SF-IA-v3"/>
    <property type="match status" value="1"/>
</dbReference>
<dbReference type="InterPro" id="IPR051600">
    <property type="entry name" value="Beta-PGM-like"/>
</dbReference>
<evidence type="ECO:0000256" key="1">
    <source>
        <dbReference type="ARBA" id="ARBA00001946"/>
    </source>
</evidence>
<name>A0A0M7A6X5_9HYPH</name>
<dbReference type="RefSeq" id="WP_055671761.1">
    <property type="nucleotide sequence ID" value="NZ_CXWD01000007.1"/>
</dbReference>
<keyword evidence="3" id="KW-0479">Metal-binding</keyword>
<comment type="cofactor">
    <cofactor evidence="1">
        <name>Mg(2+)</name>
        <dbReference type="ChEBI" id="CHEBI:18420"/>
    </cofactor>
</comment>